<dbReference type="PROSITE" id="PS51375">
    <property type="entry name" value="PPR"/>
    <property type="match status" value="1"/>
</dbReference>
<accession>A0AAP0HMK6</accession>
<evidence type="ECO:0000256" key="2">
    <source>
        <dbReference type="ARBA" id="ARBA00022737"/>
    </source>
</evidence>
<dbReference type="Gene3D" id="1.25.40.10">
    <property type="entry name" value="Tetratricopeptide repeat domain"/>
    <property type="match status" value="2"/>
</dbReference>
<reference evidence="5 6" key="1">
    <citation type="submission" date="2024-01" db="EMBL/GenBank/DDBJ databases">
        <title>Genome assemblies of Stephania.</title>
        <authorList>
            <person name="Yang L."/>
        </authorList>
    </citation>
    <scope>NUCLEOTIDE SEQUENCE [LARGE SCALE GENOMIC DNA]</scope>
    <source>
        <strain evidence="5">JXDWG</strain>
        <tissue evidence="5">Leaf</tissue>
    </source>
</reference>
<dbReference type="PANTHER" id="PTHR47447:SF17">
    <property type="entry name" value="OS12G0638900 PROTEIN"/>
    <property type="match status" value="1"/>
</dbReference>
<dbReference type="InterPro" id="IPR011990">
    <property type="entry name" value="TPR-like_helical_dom_sf"/>
</dbReference>
<organism evidence="5 6">
    <name type="scientific">Stephania cephalantha</name>
    <dbReference type="NCBI Taxonomy" id="152367"/>
    <lineage>
        <taxon>Eukaryota</taxon>
        <taxon>Viridiplantae</taxon>
        <taxon>Streptophyta</taxon>
        <taxon>Embryophyta</taxon>
        <taxon>Tracheophyta</taxon>
        <taxon>Spermatophyta</taxon>
        <taxon>Magnoliopsida</taxon>
        <taxon>Ranunculales</taxon>
        <taxon>Menispermaceae</taxon>
        <taxon>Menispermoideae</taxon>
        <taxon>Cissampelideae</taxon>
        <taxon>Stephania</taxon>
    </lineage>
</organism>
<evidence type="ECO:0000313" key="6">
    <source>
        <dbReference type="Proteomes" id="UP001419268"/>
    </source>
</evidence>
<dbReference type="Pfam" id="PF23276">
    <property type="entry name" value="TPR_24"/>
    <property type="match status" value="1"/>
</dbReference>
<dbReference type="PANTHER" id="PTHR47447">
    <property type="entry name" value="OS03G0856100 PROTEIN"/>
    <property type="match status" value="1"/>
</dbReference>
<evidence type="ECO:0000313" key="5">
    <source>
        <dbReference type="EMBL" id="KAK9088395.1"/>
    </source>
</evidence>
<gene>
    <name evidence="5" type="ORF">Scep_027477</name>
</gene>
<feature type="repeat" description="PPR" evidence="3">
    <location>
        <begin position="194"/>
        <end position="228"/>
    </location>
</feature>
<evidence type="ECO:0000259" key="4">
    <source>
        <dbReference type="Pfam" id="PF23276"/>
    </source>
</evidence>
<evidence type="ECO:0000256" key="1">
    <source>
        <dbReference type="ARBA" id="ARBA00007626"/>
    </source>
</evidence>
<dbReference type="InterPro" id="IPR002885">
    <property type="entry name" value="PPR_rpt"/>
</dbReference>
<sequence>MNNGHLGRTIEGTRQVDFRAKECAKASVDDVCGILNSGPWKPDLENMLSLRDYDLEQDSVVEVLKRVKNFDSAMNYFRWVERKNEKVHSLEAYSVLLILMAKTKNFSCLEQIVEEMSVTGLGFSNNTCIELVTICVNSRMLREAFSLMQVLRKFKYRPAFSAYTTLIGAFAGTSEPNFALTLFHQMQELGYEVNVHLFTTIVRTFAREGRLDAALSLLDEMRRNAFEADIVLYNVCMDCFGKAGKADKAVRNQAI</sequence>
<comment type="similarity">
    <text evidence="1">Belongs to the PPR family. P subfamily.</text>
</comment>
<dbReference type="NCBIfam" id="TIGR00756">
    <property type="entry name" value="PPR"/>
    <property type="match status" value="2"/>
</dbReference>
<dbReference type="InterPro" id="IPR057027">
    <property type="entry name" value="TPR_mt"/>
</dbReference>
<feature type="domain" description="Pentatricopeptide repeat-containing protein-mitochondrial" evidence="4">
    <location>
        <begin position="127"/>
        <end position="250"/>
    </location>
</feature>
<proteinExistence type="inferred from homology"/>
<dbReference type="AlphaFoldDB" id="A0AAP0HMK6"/>
<protein>
    <recommendedName>
        <fullName evidence="4">Pentatricopeptide repeat-containing protein-mitochondrial domain-containing protein</fullName>
    </recommendedName>
</protein>
<name>A0AAP0HMK6_9MAGN</name>
<keyword evidence="2" id="KW-0677">Repeat</keyword>
<keyword evidence="6" id="KW-1185">Reference proteome</keyword>
<dbReference type="Proteomes" id="UP001419268">
    <property type="component" value="Unassembled WGS sequence"/>
</dbReference>
<evidence type="ECO:0000256" key="3">
    <source>
        <dbReference type="PROSITE-ProRule" id="PRU00708"/>
    </source>
</evidence>
<comment type="caution">
    <text evidence="5">The sequence shown here is derived from an EMBL/GenBank/DDBJ whole genome shotgun (WGS) entry which is preliminary data.</text>
</comment>
<dbReference type="EMBL" id="JBBNAG010000012">
    <property type="protein sequence ID" value="KAK9088395.1"/>
    <property type="molecule type" value="Genomic_DNA"/>
</dbReference>